<evidence type="ECO:0000256" key="5">
    <source>
        <dbReference type="SAM" id="MobiDB-lite"/>
    </source>
</evidence>
<dbReference type="PANTHER" id="PTHR14604">
    <property type="entry name" value="WD40 REPEAT PF20"/>
    <property type="match status" value="1"/>
</dbReference>
<dbReference type="InterPro" id="IPR036322">
    <property type="entry name" value="WD40_repeat_dom_sf"/>
</dbReference>
<proteinExistence type="predicted"/>
<evidence type="ECO:0000256" key="1">
    <source>
        <dbReference type="ARBA" id="ARBA00022574"/>
    </source>
</evidence>
<keyword evidence="7" id="KW-1185">Reference proteome</keyword>
<name>A0A1X7VUU1_AMPQE</name>
<dbReference type="AlphaFoldDB" id="A0A1X7VUU1"/>
<dbReference type="InParanoid" id="A0A1X7VUU1"/>
<keyword evidence="2" id="KW-0677">Repeat</keyword>
<feature type="region of interest" description="Disordered" evidence="5">
    <location>
        <begin position="62"/>
        <end position="82"/>
    </location>
</feature>
<dbReference type="InterPro" id="IPR050995">
    <property type="entry name" value="WD-F-box_domain-protein"/>
</dbReference>
<feature type="repeat" description="WD" evidence="3">
    <location>
        <begin position="312"/>
        <end position="353"/>
    </location>
</feature>
<sequence>MVTETLKMAEDEVYYLKEGTVELDSDDGYSYKEIAVLEEGALLSSDGEEDYDVTIQQIEMSKSVQLPTGEKEDGPSGAEKAPVPNCEVVEDFVRNFLVSMGLQQTAHSFQTEWYELSVTGQLGDQHKYTVPDVYAQNRILYQKLEALQAQLKGFEKAAKDAKEKYVRLRKERDYHRMHHRKVLQEKEKLMSDIKRVKDHFSVYEPVLKDLHNKYEMATREKLLTSLERDKAIAEVECLQATLQSLRPLSHSSAKTPTGKQPLPPISSKQSSPEAKTFKSLPVEPANPYRHATTLPSSTHLTRTGGFQLIGTIDAHDYSISAVALHPTKSILATGSDDHTWRIWAIPNGEHIMTGEGHDDWISSVQFHPKGDLLASTSGDGTIKLWNLSQSMSTLTLSDHRQPVWGCSWHWSGKILSSGGMDHCCRIWDIESSQCILTLRGHNDSVNAVHFLPYSNTVATCSADKTVSLWDIRTGLCNQTFYDHHNSCNAILANHQATVLYSTDCFGITFKWDLRKNTQTALWDLGPFPINGMAIDPAGTVLACGSGSGKISLVEQIKGQISHLEVPGSTEALCYGHKADTLYSVGSTGNIAVWQ</sequence>
<dbReference type="PROSITE" id="PS50082">
    <property type="entry name" value="WD_REPEATS_2"/>
    <property type="match status" value="4"/>
</dbReference>
<feature type="compositionally biased region" description="Polar residues" evidence="5">
    <location>
        <begin position="248"/>
        <end position="258"/>
    </location>
</feature>
<dbReference type="EnsemblMetazoa" id="Aqu2.1.43629_001">
    <property type="protein sequence ID" value="Aqu2.1.43629_001"/>
    <property type="gene ID" value="Aqu2.1.43629"/>
</dbReference>
<dbReference type="Pfam" id="PF00400">
    <property type="entry name" value="WD40"/>
    <property type="match status" value="4"/>
</dbReference>
<evidence type="ECO:0000256" key="4">
    <source>
        <dbReference type="SAM" id="Coils"/>
    </source>
</evidence>
<evidence type="ECO:0000313" key="6">
    <source>
        <dbReference type="EnsemblMetazoa" id="Aqu2.1.43629_001"/>
    </source>
</evidence>
<dbReference type="InterPro" id="IPR020472">
    <property type="entry name" value="WD40_PAC1"/>
</dbReference>
<feature type="coiled-coil region" evidence="4">
    <location>
        <begin position="137"/>
        <end position="171"/>
    </location>
</feature>
<reference evidence="6" key="2">
    <citation type="submission" date="2017-05" db="UniProtKB">
        <authorList>
            <consortium name="EnsemblMetazoa"/>
        </authorList>
    </citation>
    <scope>IDENTIFICATION</scope>
</reference>
<dbReference type="OrthoDB" id="538223at2759"/>
<dbReference type="InterPro" id="IPR019775">
    <property type="entry name" value="WD40_repeat_CS"/>
</dbReference>
<accession>A0A1X7VUU1</accession>
<feature type="repeat" description="WD" evidence="3">
    <location>
        <begin position="438"/>
        <end position="479"/>
    </location>
</feature>
<dbReference type="InterPro" id="IPR015943">
    <property type="entry name" value="WD40/YVTN_repeat-like_dom_sf"/>
</dbReference>
<dbReference type="PRINTS" id="PR00320">
    <property type="entry name" value="GPROTEINBRPT"/>
</dbReference>
<dbReference type="STRING" id="400682.A0A1X7VUU1"/>
<evidence type="ECO:0000256" key="3">
    <source>
        <dbReference type="PROSITE-ProRule" id="PRU00221"/>
    </source>
</evidence>
<dbReference type="CDD" id="cd00200">
    <property type="entry name" value="WD40"/>
    <property type="match status" value="1"/>
</dbReference>
<organism evidence="6">
    <name type="scientific">Amphimedon queenslandica</name>
    <name type="common">Sponge</name>
    <dbReference type="NCBI Taxonomy" id="400682"/>
    <lineage>
        <taxon>Eukaryota</taxon>
        <taxon>Metazoa</taxon>
        <taxon>Porifera</taxon>
        <taxon>Demospongiae</taxon>
        <taxon>Heteroscleromorpha</taxon>
        <taxon>Haplosclerida</taxon>
        <taxon>Niphatidae</taxon>
        <taxon>Amphimedon</taxon>
    </lineage>
</organism>
<evidence type="ECO:0000313" key="7">
    <source>
        <dbReference type="Proteomes" id="UP000007879"/>
    </source>
</evidence>
<dbReference type="SMART" id="SM00320">
    <property type="entry name" value="WD40"/>
    <property type="match status" value="7"/>
</dbReference>
<keyword evidence="4" id="KW-0175">Coiled coil</keyword>
<feature type="repeat" description="WD" evidence="3">
    <location>
        <begin position="396"/>
        <end position="437"/>
    </location>
</feature>
<dbReference type="InterPro" id="IPR001680">
    <property type="entry name" value="WD40_rpt"/>
</dbReference>
<dbReference type="PROSITE" id="PS00678">
    <property type="entry name" value="WD_REPEATS_1"/>
    <property type="match status" value="3"/>
</dbReference>
<feature type="region of interest" description="Disordered" evidence="5">
    <location>
        <begin position="248"/>
        <end position="275"/>
    </location>
</feature>
<protein>
    <submittedName>
        <fullName evidence="6">Uncharacterized protein</fullName>
    </submittedName>
</protein>
<dbReference type="PANTHER" id="PTHR14604:SF3">
    <property type="entry name" value="SPERM-ASSOCIATED ANTIGEN 16 PROTEIN"/>
    <property type="match status" value="1"/>
</dbReference>
<keyword evidence="1 3" id="KW-0853">WD repeat</keyword>
<feature type="repeat" description="WD" evidence="3">
    <location>
        <begin position="354"/>
        <end position="395"/>
    </location>
</feature>
<reference evidence="7" key="1">
    <citation type="journal article" date="2010" name="Nature">
        <title>The Amphimedon queenslandica genome and the evolution of animal complexity.</title>
        <authorList>
            <person name="Srivastava M."/>
            <person name="Simakov O."/>
            <person name="Chapman J."/>
            <person name="Fahey B."/>
            <person name="Gauthier M.E."/>
            <person name="Mitros T."/>
            <person name="Richards G.S."/>
            <person name="Conaco C."/>
            <person name="Dacre M."/>
            <person name="Hellsten U."/>
            <person name="Larroux C."/>
            <person name="Putnam N.H."/>
            <person name="Stanke M."/>
            <person name="Adamska M."/>
            <person name="Darling A."/>
            <person name="Degnan S.M."/>
            <person name="Oakley T.H."/>
            <person name="Plachetzki D.C."/>
            <person name="Zhai Y."/>
            <person name="Adamski M."/>
            <person name="Calcino A."/>
            <person name="Cummins S.F."/>
            <person name="Goodstein D.M."/>
            <person name="Harris C."/>
            <person name="Jackson D.J."/>
            <person name="Leys S.P."/>
            <person name="Shu S."/>
            <person name="Woodcroft B.J."/>
            <person name="Vervoort M."/>
            <person name="Kosik K.S."/>
            <person name="Manning G."/>
            <person name="Degnan B.M."/>
            <person name="Rokhsar D.S."/>
        </authorList>
    </citation>
    <scope>NUCLEOTIDE SEQUENCE [LARGE SCALE GENOMIC DNA]</scope>
</reference>
<dbReference type="PROSITE" id="PS50294">
    <property type="entry name" value="WD_REPEATS_REGION"/>
    <property type="match status" value="4"/>
</dbReference>
<dbReference type="Proteomes" id="UP000007879">
    <property type="component" value="Unassembled WGS sequence"/>
</dbReference>
<dbReference type="Gene3D" id="2.130.10.10">
    <property type="entry name" value="YVTN repeat-like/Quinoprotein amine dehydrogenase"/>
    <property type="match status" value="2"/>
</dbReference>
<evidence type="ECO:0000256" key="2">
    <source>
        <dbReference type="ARBA" id="ARBA00022737"/>
    </source>
</evidence>
<dbReference type="EnsemblMetazoa" id="XM_003382636.2">
    <property type="protein sequence ID" value="XP_003382684.2"/>
    <property type="gene ID" value="LOC100633876"/>
</dbReference>
<dbReference type="SUPFAM" id="SSF50978">
    <property type="entry name" value="WD40 repeat-like"/>
    <property type="match status" value="1"/>
</dbReference>
<gene>
    <name evidence="6" type="primary">100633876</name>
</gene>
<dbReference type="KEGG" id="aqu:100633876"/>